<protein>
    <submittedName>
        <fullName evidence="1">Uncharacterized protein</fullName>
    </submittedName>
</protein>
<evidence type="ECO:0000313" key="2">
    <source>
        <dbReference type="Proteomes" id="UP000324298"/>
    </source>
</evidence>
<accession>A0A5A9X5Q3</accession>
<evidence type="ECO:0000313" key="1">
    <source>
        <dbReference type="EMBL" id="KAA0887983.1"/>
    </source>
</evidence>
<name>A0A5A9X5Q3_9BACT</name>
<gene>
    <name evidence="1" type="ORF">ET418_17720</name>
</gene>
<proteinExistence type="predicted"/>
<dbReference type="Proteomes" id="UP000324298">
    <property type="component" value="Unassembled WGS sequence"/>
</dbReference>
<dbReference type="AlphaFoldDB" id="A0A5A9X5Q3"/>
<keyword evidence="2" id="KW-1185">Reference proteome</keyword>
<dbReference type="OrthoDB" id="9812774at2"/>
<sequence length="86" mass="9928">MTINQLVELIRHIEEEHNFFNRKAGHRVVKFITPRIDTRGEGIVVAVDLQGYGWENAFDSRKGQQETPSSMFNSIMTFLDTSDEDI</sequence>
<dbReference type="EMBL" id="SRSD01000014">
    <property type="protein sequence ID" value="KAA0887983.1"/>
    <property type="molecule type" value="Genomic_DNA"/>
</dbReference>
<dbReference type="RefSeq" id="WP_149309927.1">
    <property type="nucleotide sequence ID" value="NZ_SRSD01000014.1"/>
</dbReference>
<comment type="caution">
    <text evidence="1">The sequence shown here is derived from an EMBL/GenBank/DDBJ whole genome shotgun (WGS) entry which is preliminary data.</text>
</comment>
<organism evidence="1 2">
    <name type="scientific">Oryzomonas rubra</name>
    <dbReference type="NCBI Taxonomy" id="2509454"/>
    <lineage>
        <taxon>Bacteria</taxon>
        <taxon>Pseudomonadati</taxon>
        <taxon>Thermodesulfobacteriota</taxon>
        <taxon>Desulfuromonadia</taxon>
        <taxon>Geobacterales</taxon>
        <taxon>Geobacteraceae</taxon>
        <taxon>Oryzomonas</taxon>
    </lineage>
</organism>
<reference evidence="1 2" key="1">
    <citation type="submission" date="2019-04" db="EMBL/GenBank/DDBJ databases">
        <title>Geobacter ruber sp. nov., ferric-reducing bacteria isolated from paddy soil.</title>
        <authorList>
            <person name="Xu Z."/>
            <person name="Masuda Y."/>
            <person name="Itoh H."/>
            <person name="Senoo K."/>
        </authorList>
    </citation>
    <scope>NUCLEOTIDE SEQUENCE [LARGE SCALE GENOMIC DNA]</scope>
    <source>
        <strain evidence="1 2">Red88</strain>
    </source>
</reference>